<reference evidence="1 2" key="1">
    <citation type="submission" date="2023-12" db="EMBL/GenBank/DDBJ databases">
        <title>Description of new species of Mycobacterium terrae complex isolated from sewage at the Sao Paulo Zoological Park Foundation in Brazil.</title>
        <authorList>
            <person name="Romagnoli C.L."/>
            <person name="Conceicao E.C."/>
            <person name="Machado E."/>
            <person name="Barreto L.B.P.F."/>
            <person name="Sharma A."/>
            <person name="Silva N.M."/>
            <person name="Marques L.E."/>
            <person name="Juliana M.A."/>
            <person name="Lourenco M.C.S."/>
            <person name="Digiampietri L.A."/>
            <person name="Suffys P.N."/>
            <person name="Viana-Niero C."/>
        </authorList>
    </citation>
    <scope>NUCLEOTIDE SEQUENCE [LARGE SCALE GENOMIC DNA]</scope>
    <source>
        <strain evidence="1 2">MYC017</strain>
    </source>
</reference>
<dbReference type="RefSeq" id="WP_225399583.1">
    <property type="nucleotide sequence ID" value="NZ_JAYJJQ010000003.1"/>
</dbReference>
<protein>
    <recommendedName>
        <fullName evidence="3">Site-specific recombinase</fullName>
    </recommendedName>
</protein>
<organism evidence="1 2">
    <name type="scientific">[Mycobacterium] vasticus</name>
    <dbReference type="NCBI Taxonomy" id="2875777"/>
    <lineage>
        <taxon>Bacteria</taxon>
        <taxon>Bacillati</taxon>
        <taxon>Actinomycetota</taxon>
        <taxon>Actinomycetes</taxon>
        <taxon>Mycobacteriales</taxon>
        <taxon>Mycobacteriaceae</taxon>
        <taxon>Mycolicibacter</taxon>
    </lineage>
</organism>
<evidence type="ECO:0000313" key="1">
    <source>
        <dbReference type="EMBL" id="MEB3068283.1"/>
    </source>
</evidence>
<comment type="caution">
    <text evidence="1">The sequence shown here is derived from an EMBL/GenBank/DDBJ whole genome shotgun (WGS) entry which is preliminary data.</text>
</comment>
<proteinExistence type="predicted"/>
<accession>A0ABU5YT42</accession>
<evidence type="ECO:0008006" key="3">
    <source>
        <dbReference type="Google" id="ProtNLM"/>
    </source>
</evidence>
<sequence length="499" mass="56231">MTEPRRRGRPRTIGDIECSRCHHLVPKIRARWPEGAICGPCFTTAARTYGLCSFCGAERLVPGQTPTGAALCRDCAGITTNLDCDNCGREAERLRGGHCARCVVTADLEQILAPHHPPDMRLKRFIVELAAVPRPESIITWMRQPATSELLTLIGTRELQLSHDAFDAMPPSKGLEHLREMLIAHRMMPDRGDRYLARFEQWLDQRLQTLQETPTIATPIEQFARWHHLRRLRDDDDPTRNMDNATRCAKQEITETGKFLTWLLTEHDTTIDDLTQGQLDTYLSEGTTTRTAIRNFFQWRARAGIAPAFKTRYRVARKTPLTSTRQHLDLIKHVIEADHVILSTRIAALLLMLFGTPLDRICRLTLDDIATTPTRTTIALGDVPAPIPPALLPLFHRHLEQRANRRTMNHRSAWLFPGYTAGQHISEQSLMHRLRGLGIDITAARNAALHDLTKEIDAASLADLLGYSTQVMNIHAARAAVPMATYPAISRPGLRPRTT</sequence>
<dbReference type="EMBL" id="JAYJJQ010000003">
    <property type="protein sequence ID" value="MEB3068283.1"/>
    <property type="molecule type" value="Genomic_DNA"/>
</dbReference>
<evidence type="ECO:0000313" key="2">
    <source>
        <dbReference type="Proteomes" id="UP001299283"/>
    </source>
</evidence>
<name>A0ABU5YT42_9MYCO</name>
<keyword evidence="2" id="KW-1185">Reference proteome</keyword>
<dbReference type="Proteomes" id="UP001299283">
    <property type="component" value="Unassembled WGS sequence"/>
</dbReference>
<gene>
    <name evidence="1" type="ORF">K5L39_03725</name>
</gene>
<dbReference type="InterPro" id="IPR011010">
    <property type="entry name" value="DNA_brk_join_enz"/>
</dbReference>
<dbReference type="SUPFAM" id="SSF56349">
    <property type="entry name" value="DNA breaking-rejoining enzymes"/>
    <property type="match status" value="1"/>
</dbReference>